<dbReference type="AlphaFoldDB" id="A0A6A6E3A8"/>
<evidence type="ECO:0000313" key="2">
    <source>
        <dbReference type="Proteomes" id="UP000800200"/>
    </source>
</evidence>
<gene>
    <name evidence="1" type="ORF">K469DRAFT_776365</name>
</gene>
<dbReference type="OrthoDB" id="435881at2759"/>
<organism evidence="1 2">
    <name type="scientific">Zopfia rhizophila CBS 207.26</name>
    <dbReference type="NCBI Taxonomy" id="1314779"/>
    <lineage>
        <taxon>Eukaryota</taxon>
        <taxon>Fungi</taxon>
        <taxon>Dikarya</taxon>
        <taxon>Ascomycota</taxon>
        <taxon>Pezizomycotina</taxon>
        <taxon>Dothideomycetes</taxon>
        <taxon>Dothideomycetes incertae sedis</taxon>
        <taxon>Zopfiaceae</taxon>
        <taxon>Zopfia</taxon>
    </lineage>
</organism>
<reference evidence="1" key="1">
    <citation type="journal article" date="2020" name="Stud. Mycol.">
        <title>101 Dothideomycetes genomes: a test case for predicting lifestyles and emergence of pathogens.</title>
        <authorList>
            <person name="Haridas S."/>
            <person name="Albert R."/>
            <person name="Binder M."/>
            <person name="Bloem J."/>
            <person name="Labutti K."/>
            <person name="Salamov A."/>
            <person name="Andreopoulos B."/>
            <person name="Baker S."/>
            <person name="Barry K."/>
            <person name="Bills G."/>
            <person name="Bluhm B."/>
            <person name="Cannon C."/>
            <person name="Castanera R."/>
            <person name="Culley D."/>
            <person name="Daum C."/>
            <person name="Ezra D."/>
            <person name="Gonzalez J."/>
            <person name="Henrissat B."/>
            <person name="Kuo A."/>
            <person name="Liang C."/>
            <person name="Lipzen A."/>
            <person name="Lutzoni F."/>
            <person name="Magnuson J."/>
            <person name="Mondo S."/>
            <person name="Nolan M."/>
            <person name="Ohm R."/>
            <person name="Pangilinan J."/>
            <person name="Park H.-J."/>
            <person name="Ramirez L."/>
            <person name="Alfaro M."/>
            <person name="Sun H."/>
            <person name="Tritt A."/>
            <person name="Yoshinaga Y."/>
            <person name="Zwiers L.-H."/>
            <person name="Turgeon B."/>
            <person name="Goodwin S."/>
            <person name="Spatafora J."/>
            <person name="Crous P."/>
            <person name="Grigoriev I."/>
        </authorList>
    </citation>
    <scope>NUCLEOTIDE SEQUENCE</scope>
    <source>
        <strain evidence="1">CBS 207.26</strain>
    </source>
</reference>
<dbReference type="Proteomes" id="UP000800200">
    <property type="component" value="Unassembled WGS sequence"/>
</dbReference>
<keyword evidence="2" id="KW-1185">Reference proteome</keyword>
<evidence type="ECO:0000313" key="1">
    <source>
        <dbReference type="EMBL" id="KAF2186294.1"/>
    </source>
</evidence>
<accession>A0A6A6E3A8</accession>
<name>A0A6A6E3A8_9PEZI</name>
<protein>
    <submittedName>
        <fullName evidence="1">Uncharacterized protein</fullName>
    </submittedName>
</protein>
<sequence length="145" mass="16196">MAVMLSELCRRPFGKNVERAWRVVEQSVALQWDSPTDYRSTHQWRSIMKAVGKHSNSGEMREVAPPDYAQDQLNIAPTNDFNGIDPSVNDTAALNAASCLPYGSSAIFPSMDYSSSMFDMMQFDGLPTNVYDMLEFDMAMDPGPI</sequence>
<proteinExistence type="predicted"/>
<dbReference type="EMBL" id="ML994630">
    <property type="protein sequence ID" value="KAF2186294.1"/>
    <property type="molecule type" value="Genomic_DNA"/>
</dbReference>